<accession>A0A9N8H4N8</accession>
<organism evidence="2 3">
    <name type="scientific">Seminavis robusta</name>
    <dbReference type="NCBI Taxonomy" id="568900"/>
    <lineage>
        <taxon>Eukaryota</taxon>
        <taxon>Sar</taxon>
        <taxon>Stramenopiles</taxon>
        <taxon>Ochrophyta</taxon>
        <taxon>Bacillariophyta</taxon>
        <taxon>Bacillariophyceae</taxon>
        <taxon>Bacillariophycidae</taxon>
        <taxon>Naviculales</taxon>
        <taxon>Naviculaceae</taxon>
        <taxon>Seminavis</taxon>
    </lineage>
</organism>
<feature type="region of interest" description="Disordered" evidence="1">
    <location>
        <begin position="66"/>
        <end position="93"/>
    </location>
</feature>
<proteinExistence type="predicted"/>
<reference evidence="2" key="1">
    <citation type="submission" date="2020-06" db="EMBL/GenBank/DDBJ databases">
        <authorList>
            <consortium name="Plant Systems Biology data submission"/>
        </authorList>
    </citation>
    <scope>NUCLEOTIDE SEQUENCE</scope>
    <source>
        <strain evidence="2">D6</strain>
    </source>
</reference>
<comment type="caution">
    <text evidence="2">The sequence shown here is derived from an EMBL/GenBank/DDBJ whole genome shotgun (WGS) entry which is preliminary data.</text>
</comment>
<dbReference type="InterPro" id="IPR027443">
    <property type="entry name" value="IPNS-like_sf"/>
</dbReference>
<dbReference type="AlphaFoldDB" id="A0A9N8H4N8"/>
<dbReference type="EMBL" id="CAICTM010000053">
    <property type="protein sequence ID" value="CAB9499150.1"/>
    <property type="molecule type" value="Genomic_DNA"/>
</dbReference>
<protein>
    <submittedName>
        <fullName evidence="2">Uncharacterized protein</fullName>
    </submittedName>
</protein>
<dbReference type="SUPFAM" id="SSF51197">
    <property type="entry name" value="Clavaminate synthase-like"/>
    <property type="match status" value="1"/>
</dbReference>
<sequence length="705" mass="77046">MTMLAAPKTAMRPRTCRTTPFLMAPISCFILVNVWLRPSSAFVSRPPLPKLGLVRRLDGITTSLHARRKKPNTNIRPGGDSGNDVEEGEVGKGPNWIERSFPVDVGGVDSDGSSASELKKVEDYNIGISGVSFQTGSLSERMFDAIMTKSQFAANPDAEIRRAFMLYAMDFTAKEATKAALKQNGLEIALQEDEEDEGMWGDMDSIRLLDDNGVPLPGMIYQSTEDAIDQGGWQPGQAFDFVVRQVPSKVRELSLDELLQALDPEGKLREEAKANNMTLPDEEIQTLGDLANDSIRRTENAPRGATTEEQAFAGIPGKRGYRPIPIGDLLAPLSDDGTENQYTMMHVMNSFVAHGALLLDVSDGGKNLDKAQQLADMWKAIEQFYDQVDKSSTDLPPMQTAMETGSQTAKVGYASYDNDSLQFLETRRDRTSGALLPEEANAILGEAAVKALDEAFALVTGAGKVAVRIAVAASSLERSDAFLDDPAAASKAAGLMAEELLDDGTPDGSGTEFPVCMSPHRLCRYSNNVKQQATVDENENDESNLQSSSREVFGAHVDSTWVTIVPVASVSGLEVFDEEQEEWYRPELAARQHWKDLQSQRGLDPEALFDPDSSLPWHSRYVVLMPGELLQLATRNEVPAAVHRVVATQDSPSRLSAPILLRCRPGVKMDVNRYLGGAGGYPLLESVDGMTIEQIHEGLQPTYFQ</sequence>
<keyword evidence="3" id="KW-1185">Reference proteome</keyword>
<name>A0A9N8H4N8_9STRA</name>
<evidence type="ECO:0000313" key="2">
    <source>
        <dbReference type="EMBL" id="CAB9499150.1"/>
    </source>
</evidence>
<evidence type="ECO:0000256" key="1">
    <source>
        <dbReference type="SAM" id="MobiDB-lite"/>
    </source>
</evidence>
<dbReference type="Gene3D" id="2.60.120.330">
    <property type="entry name" value="B-lactam Antibiotic, Isopenicillin N Synthase, Chain"/>
    <property type="match status" value="1"/>
</dbReference>
<dbReference type="OrthoDB" id="420380at2759"/>
<evidence type="ECO:0000313" key="3">
    <source>
        <dbReference type="Proteomes" id="UP001153069"/>
    </source>
</evidence>
<dbReference type="Proteomes" id="UP001153069">
    <property type="component" value="Unassembled WGS sequence"/>
</dbReference>
<gene>
    <name evidence="2" type="ORF">SEMRO_54_G032090.1</name>
</gene>